<feature type="compositionally biased region" description="Basic and acidic residues" evidence="1">
    <location>
        <begin position="73"/>
        <end position="107"/>
    </location>
</feature>
<reference evidence="2 3" key="1">
    <citation type="submission" date="2024-06" db="EMBL/GenBank/DDBJ databases">
        <title>A chromosome level genome sequence of Diviner's sage (Salvia divinorum).</title>
        <authorList>
            <person name="Ford S.A."/>
            <person name="Ro D.-K."/>
            <person name="Ness R.W."/>
            <person name="Phillips M.A."/>
        </authorList>
    </citation>
    <scope>NUCLEOTIDE SEQUENCE [LARGE SCALE GENOMIC DNA]</scope>
    <source>
        <strain evidence="2">SAF-2024a</strain>
        <tissue evidence="2">Leaf</tissue>
    </source>
</reference>
<gene>
    <name evidence="2" type="ORF">AAHA92_33784</name>
</gene>
<feature type="region of interest" description="Disordered" evidence="1">
    <location>
        <begin position="72"/>
        <end position="135"/>
    </location>
</feature>
<name>A0ABD1FK73_SALDI</name>
<proteinExistence type="predicted"/>
<evidence type="ECO:0000256" key="1">
    <source>
        <dbReference type="SAM" id="MobiDB-lite"/>
    </source>
</evidence>
<comment type="caution">
    <text evidence="2">The sequence shown here is derived from an EMBL/GenBank/DDBJ whole genome shotgun (WGS) entry which is preliminary data.</text>
</comment>
<feature type="region of interest" description="Disordered" evidence="1">
    <location>
        <begin position="1"/>
        <end position="25"/>
    </location>
</feature>
<dbReference type="AlphaFoldDB" id="A0ABD1FK73"/>
<evidence type="ECO:0000313" key="3">
    <source>
        <dbReference type="Proteomes" id="UP001567538"/>
    </source>
</evidence>
<evidence type="ECO:0000313" key="2">
    <source>
        <dbReference type="EMBL" id="KAL1531063.1"/>
    </source>
</evidence>
<protein>
    <submittedName>
        <fullName evidence="2">Uncharacterized protein</fullName>
    </submittedName>
</protein>
<organism evidence="2 3">
    <name type="scientific">Salvia divinorum</name>
    <name type="common">Maria pastora</name>
    <name type="synonym">Diviner's sage</name>
    <dbReference type="NCBI Taxonomy" id="28513"/>
    <lineage>
        <taxon>Eukaryota</taxon>
        <taxon>Viridiplantae</taxon>
        <taxon>Streptophyta</taxon>
        <taxon>Embryophyta</taxon>
        <taxon>Tracheophyta</taxon>
        <taxon>Spermatophyta</taxon>
        <taxon>Magnoliopsida</taxon>
        <taxon>eudicotyledons</taxon>
        <taxon>Gunneridae</taxon>
        <taxon>Pentapetalae</taxon>
        <taxon>asterids</taxon>
        <taxon>lamiids</taxon>
        <taxon>Lamiales</taxon>
        <taxon>Lamiaceae</taxon>
        <taxon>Nepetoideae</taxon>
        <taxon>Mentheae</taxon>
        <taxon>Salviinae</taxon>
        <taxon>Salvia</taxon>
        <taxon>Salvia subgen. Calosphace</taxon>
    </lineage>
</organism>
<dbReference type="EMBL" id="JBEAFC010000015">
    <property type="protein sequence ID" value="KAL1531063.1"/>
    <property type="molecule type" value="Genomic_DNA"/>
</dbReference>
<keyword evidence="3" id="KW-1185">Reference proteome</keyword>
<sequence length="135" mass="15098">MDLSKSTDSKLQFNSRDQTEREISPSLVSAVRMSRKVFDGSGGECRAGKRCLMSCQQMARLEQRRLASVLQLSERETESDGREEWRGGRLQLSERETESDGREEWRGGRLRNTTAVMTRAGRDDAGGSPRKGNGG</sequence>
<dbReference type="Proteomes" id="UP001567538">
    <property type="component" value="Unassembled WGS sequence"/>
</dbReference>
<accession>A0ABD1FK73</accession>